<evidence type="ECO:0000256" key="6">
    <source>
        <dbReference type="ARBA" id="ARBA00023004"/>
    </source>
</evidence>
<proteinExistence type="inferred from homology"/>
<feature type="domain" description="TauD/TfdA-like" evidence="8">
    <location>
        <begin position="28"/>
        <end position="281"/>
    </location>
</feature>
<dbReference type="OrthoDB" id="7346227at2"/>
<dbReference type="InterPro" id="IPR051323">
    <property type="entry name" value="AtsK-like"/>
</dbReference>
<keyword evidence="3" id="KW-0479">Metal-binding</keyword>
<evidence type="ECO:0000256" key="1">
    <source>
        <dbReference type="ARBA" id="ARBA00001954"/>
    </source>
</evidence>
<dbReference type="AlphaFoldDB" id="W9H0R6"/>
<evidence type="ECO:0000256" key="4">
    <source>
        <dbReference type="ARBA" id="ARBA00022964"/>
    </source>
</evidence>
<dbReference type="RefSeq" id="WP_051512804.1">
    <property type="nucleotide sequence ID" value="NZ_AVFL01000019.1"/>
</dbReference>
<dbReference type="Gene3D" id="3.60.130.10">
    <property type="entry name" value="Clavaminate synthase-like"/>
    <property type="match status" value="1"/>
</dbReference>
<keyword evidence="4 9" id="KW-0223">Dioxygenase</keyword>
<evidence type="ECO:0000256" key="2">
    <source>
        <dbReference type="ARBA" id="ARBA00005896"/>
    </source>
</evidence>
<comment type="caution">
    <text evidence="9">The sequence shown here is derived from an EMBL/GenBank/DDBJ whole genome shotgun (WGS) entry which is preliminary data.</text>
</comment>
<accession>W9H0R6</accession>
<comment type="cofactor">
    <cofactor evidence="1">
        <name>Fe(2+)</name>
        <dbReference type="ChEBI" id="CHEBI:29033"/>
    </cofactor>
</comment>
<gene>
    <name evidence="9" type="ORF">N825_13925</name>
</gene>
<dbReference type="PATRIC" id="fig|1385369.3.peg.4665"/>
<sequence length="329" mass="36721">MTATILKAPQQASRQDPIPAAEPRHIAVHPLTGHIGAEIEGPDLRQPLDPAVVEEIRAALLKWRVVFFRDQPLTHGQHVAFASAFGQPTLGHAVYGFVEGHPQVYSVARDRLAARHTGELLVRPWTGWHTDVTAAINPPAASILRGVDIPPYGGDTLWTNLAEAYNGLSETLRGFVDTLRGVHYFSPPEGQDPTEDFIKKNTSRPLVSEHPLVRVLPENGDRVLFVSPSFLKRITGLKPRENQQLLELLFEHITRPEYTVRFRWHPGSIAFWDNRATAHLAPRDIFSLDFDRQLYRITLRGDVPVGVDGRPSTAIKGDPIEAYSPEQAH</sequence>
<evidence type="ECO:0000256" key="5">
    <source>
        <dbReference type="ARBA" id="ARBA00023002"/>
    </source>
</evidence>
<evidence type="ECO:0000256" key="7">
    <source>
        <dbReference type="SAM" id="MobiDB-lite"/>
    </source>
</evidence>
<evidence type="ECO:0000259" key="8">
    <source>
        <dbReference type="Pfam" id="PF02668"/>
    </source>
</evidence>
<feature type="region of interest" description="Disordered" evidence="7">
    <location>
        <begin position="1"/>
        <end position="20"/>
    </location>
</feature>
<evidence type="ECO:0000313" key="10">
    <source>
        <dbReference type="Proteomes" id="UP000019486"/>
    </source>
</evidence>
<dbReference type="GO" id="GO:0016706">
    <property type="term" value="F:2-oxoglutarate-dependent dioxygenase activity"/>
    <property type="evidence" value="ECO:0007669"/>
    <property type="project" value="TreeGrafter"/>
</dbReference>
<dbReference type="GO" id="GO:0046872">
    <property type="term" value="F:metal ion binding"/>
    <property type="evidence" value="ECO:0007669"/>
    <property type="project" value="UniProtKB-KW"/>
</dbReference>
<feature type="region of interest" description="Disordered" evidence="7">
    <location>
        <begin position="308"/>
        <end position="329"/>
    </location>
</feature>
<dbReference type="GO" id="GO:0005737">
    <property type="term" value="C:cytoplasm"/>
    <property type="evidence" value="ECO:0007669"/>
    <property type="project" value="TreeGrafter"/>
</dbReference>
<reference evidence="9 10" key="1">
    <citation type="submission" date="2013-08" db="EMBL/GenBank/DDBJ databases">
        <title>The genome sequence of Skermanella stibiiresistens.</title>
        <authorList>
            <person name="Zhu W."/>
            <person name="Wang G."/>
        </authorList>
    </citation>
    <scope>NUCLEOTIDE SEQUENCE [LARGE SCALE GENOMIC DNA]</scope>
    <source>
        <strain evidence="9 10">SB22</strain>
    </source>
</reference>
<dbReference type="InterPro" id="IPR042098">
    <property type="entry name" value="TauD-like_sf"/>
</dbReference>
<comment type="similarity">
    <text evidence="2">Belongs to the TfdA dioxygenase family.</text>
</comment>
<keyword evidence="5" id="KW-0560">Oxidoreductase</keyword>
<dbReference type="Pfam" id="PF02668">
    <property type="entry name" value="TauD"/>
    <property type="match status" value="1"/>
</dbReference>
<name>W9H0R6_9PROT</name>
<protein>
    <submittedName>
        <fullName evidence="9">Taurine dioxygenase</fullName>
    </submittedName>
</protein>
<evidence type="ECO:0000256" key="3">
    <source>
        <dbReference type="ARBA" id="ARBA00022723"/>
    </source>
</evidence>
<organism evidence="9 10">
    <name type="scientific">Skermanella stibiiresistens SB22</name>
    <dbReference type="NCBI Taxonomy" id="1385369"/>
    <lineage>
        <taxon>Bacteria</taxon>
        <taxon>Pseudomonadati</taxon>
        <taxon>Pseudomonadota</taxon>
        <taxon>Alphaproteobacteria</taxon>
        <taxon>Rhodospirillales</taxon>
        <taxon>Azospirillaceae</taxon>
        <taxon>Skermanella</taxon>
    </lineage>
</organism>
<dbReference type="EMBL" id="AVFL01000019">
    <property type="protein sequence ID" value="EWY38302.1"/>
    <property type="molecule type" value="Genomic_DNA"/>
</dbReference>
<dbReference type="PANTHER" id="PTHR30468:SF5">
    <property type="entry name" value="ALPHA-KETOGLUTARATE-DEPENDENT SULFATE ESTER DIOXYGENASE"/>
    <property type="match status" value="1"/>
</dbReference>
<keyword evidence="6" id="KW-0408">Iron</keyword>
<dbReference type="STRING" id="1385369.N825_13925"/>
<dbReference type="InterPro" id="IPR003819">
    <property type="entry name" value="TauD/TfdA-like"/>
</dbReference>
<keyword evidence="10" id="KW-1185">Reference proteome</keyword>
<dbReference type="Proteomes" id="UP000019486">
    <property type="component" value="Unassembled WGS sequence"/>
</dbReference>
<dbReference type="SUPFAM" id="SSF51197">
    <property type="entry name" value="Clavaminate synthase-like"/>
    <property type="match status" value="1"/>
</dbReference>
<evidence type="ECO:0000313" key="9">
    <source>
        <dbReference type="EMBL" id="EWY38302.1"/>
    </source>
</evidence>
<dbReference type="PANTHER" id="PTHR30468">
    <property type="entry name" value="ALPHA-KETOGLUTARATE-DEPENDENT SULFONATE DIOXYGENASE"/>
    <property type="match status" value="1"/>
</dbReference>